<proteinExistence type="predicted"/>
<evidence type="ECO:0000313" key="1">
    <source>
        <dbReference type="EMBL" id="KAF6003129.1"/>
    </source>
</evidence>
<evidence type="ECO:0000313" key="2">
    <source>
        <dbReference type="Proteomes" id="UP000530660"/>
    </source>
</evidence>
<sequence length="132" mass="13997">MDVLVGVRVGASTGFCSSTVLATMLASRQVTGSLETSPRCARQRAGFILSPRSWRRGSLPSPRHASADGAALVVQAQGDSEERGVLLRELKTAPPEELEVELRSLGSRRRLIAGALNVFAPPACVWSVLTAV</sequence>
<organism evidence="1 2">
    <name type="scientific">Cyanidiococcus yangmingshanensis</name>
    <dbReference type="NCBI Taxonomy" id="2690220"/>
    <lineage>
        <taxon>Eukaryota</taxon>
        <taxon>Rhodophyta</taxon>
        <taxon>Bangiophyceae</taxon>
        <taxon>Cyanidiales</taxon>
        <taxon>Cyanidiaceae</taxon>
        <taxon>Cyanidiococcus</taxon>
    </lineage>
</organism>
<gene>
    <name evidence="1" type="ORF">F1559_004445</name>
</gene>
<dbReference type="EMBL" id="VWRR01000008">
    <property type="protein sequence ID" value="KAF6003129.1"/>
    <property type="molecule type" value="Genomic_DNA"/>
</dbReference>
<reference evidence="1 2" key="1">
    <citation type="journal article" date="2020" name="J. Phycol.">
        <title>Comparative genome analysis reveals Cyanidiococcus gen. nov., a new extremophilic red algal genus sister to Cyanidioschyzon (Cyanidioschyzonaceae, Rhodophyta).</title>
        <authorList>
            <person name="Liu S.-L."/>
            <person name="Chiang Y.-R."/>
            <person name="Yoon H.S."/>
            <person name="Fu H.-Y."/>
        </authorList>
    </citation>
    <scope>NUCLEOTIDE SEQUENCE [LARGE SCALE GENOMIC DNA]</scope>
    <source>
        <strain evidence="1 2">THAL066</strain>
    </source>
</reference>
<dbReference type="AlphaFoldDB" id="A0A7J7IKB2"/>
<name>A0A7J7IKB2_9RHOD</name>
<protein>
    <submittedName>
        <fullName evidence="1">Uncharacterized protein</fullName>
    </submittedName>
</protein>
<comment type="caution">
    <text evidence="1">The sequence shown here is derived from an EMBL/GenBank/DDBJ whole genome shotgun (WGS) entry which is preliminary data.</text>
</comment>
<keyword evidence="2" id="KW-1185">Reference proteome</keyword>
<accession>A0A7J7IKB2</accession>
<dbReference type="Proteomes" id="UP000530660">
    <property type="component" value="Unassembled WGS sequence"/>
</dbReference>